<sequence length="502" mass="53630">MCCDNVPRPSHPSWRTARVNPTRYILTRSCIEEGSMRLLKFNEASFPESGPVQFVDDRGKEYPAVVDRTQMQVLGLGELYHDHNLGVNDVLTVTPTEPGRYEVETVVKPYSTPRARQTGRQKPSGSGRTETPTRREEGRSEASRQGAASPSVREVRGQPAGSLTGRRTAPSGGRNLSGLGEERRPATGEEGEPRPSGLKPIAPAFTPQVPQPGRQELTLPASLASFGTRSREAEPVAAPGAAESGPSDVPAALSPVPSGPVPAVQEVVSDPAPAPRAQLGALEDQIVEFARLSGYRLTLLGRGLVRLTADLGPAYGYTVLLATDREALSSPEWDSGDDHRALITTEEDRAPGVPRLTREALVSLIEHARLAPLGALDLRGYWRAGDVDLDSAASVAELVSAHLAQRGTFTYVLLTLSQQPAQSLVNVSELAQRLGNGVSTDDMNAILDTLARPPFLAVTPLPNGQFLLRSTVTDLLADLADYAQGVRRRLRAPGGGTEGPRG</sequence>
<dbReference type="Proteomes" id="UP000002524">
    <property type="component" value="Chromosome 1"/>
</dbReference>
<evidence type="ECO:0000313" key="3">
    <source>
        <dbReference type="Proteomes" id="UP000002524"/>
    </source>
</evidence>
<name>Q9RS41_DEIRA</name>
<feature type="region of interest" description="Disordered" evidence="1">
    <location>
        <begin position="102"/>
        <end position="214"/>
    </location>
</feature>
<reference evidence="2 3" key="1">
    <citation type="journal article" date="1999" name="Science">
        <title>Genome sequence of the radioresistant bacterium Deinococcus radiodurans R1.</title>
        <authorList>
            <person name="White O."/>
            <person name="Eisen J.A."/>
            <person name="Heidelberg J.F."/>
            <person name="Hickey E.K."/>
            <person name="Peterson J.D."/>
            <person name="Dodson R.J."/>
            <person name="Haft D.H."/>
            <person name="Gwinn M.L."/>
            <person name="Nelson W.C."/>
            <person name="Richardson D.L."/>
            <person name="Moffat K.S."/>
            <person name="Qin H."/>
            <person name="Jiang L."/>
            <person name="Pamphile W."/>
            <person name="Crosby M."/>
            <person name="Shen M."/>
            <person name="Vamathevan J.J."/>
            <person name="Lam P."/>
            <person name="McDonald L."/>
            <person name="Utterback T."/>
            <person name="Zalewski C."/>
            <person name="Makarova K.S."/>
            <person name="Aravind L."/>
            <person name="Daly M.J."/>
            <person name="Minton K.W."/>
            <person name="Fleischmann R.D."/>
            <person name="Ketchum K.A."/>
            <person name="Nelson K.E."/>
            <person name="Salzberg S."/>
            <person name="Smith H.O."/>
            <person name="Venter J.C."/>
            <person name="Fraser C.M."/>
        </authorList>
    </citation>
    <scope>NUCLEOTIDE SEQUENCE [LARGE SCALE GENOMIC DNA]</scope>
    <source>
        <strain evidence="3">ATCC 13939 / DSM 20539 / JCM 16871 / LMG 4051 / NBRC 15346 / NCIMB 9279 / R1 / VKM B-1422</strain>
    </source>
</reference>
<dbReference type="KEGG" id="dra:DR_2286"/>
<dbReference type="AlphaFoldDB" id="Q9RS41"/>
<organism evidence="2 3">
    <name type="scientific">Deinococcus radiodurans (strain ATCC 13939 / DSM 20539 / JCM 16871 / CCUG 27074 / LMG 4051 / NBRC 15346 / NCIMB 9279 / VKM B-1422 / R1)</name>
    <dbReference type="NCBI Taxonomy" id="243230"/>
    <lineage>
        <taxon>Bacteria</taxon>
        <taxon>Thermotogati</taxon>
        <taxon>Deinococcota</taxon>
        <taxon>Deinococci</taxon>
        <taxon>Deinococcales</taxon>
        <taxon>Deinococcaceae</taxon>
        <taxon>Deinococcus</taxon>
    </lineage>
</organism>
<dbReference type="EMBL" id="AE000513">
    <property type="protein sequence ID" value="AAF11844.1"/>
    <property type="molecule type" value="Genomic_DNA"/>
</dbReference>
<dbReference type="STRING" id="243230.DR_2286"/>
<feature type="compositionally biased region" description="Basic and acidic residues" evidence="1">
    <location>
        <begin position="131"/>
        <end position="142"/>
    </location>
</feature>
<gene>
    <name evidence="2" type="ordered locus">DR_2286</name>
</gene>
<evidence type="ECO:0000256" key="1">
    <source>
        <dbReference type="SAM" id="MobiDB-lite"/>
    </source>
</evidence>
<evidence type="ECO:0000313" key="2">
    <source>
        <dbReference type="EMBL" id="AAF11844.1"/>
    </source>
</evidence>
<proteinExistence type="predicted"/>
<protein>
    <submittedName>
        <fullName evidence="2">Uncharacterized protein</fullName>
    </submittedName>
</protein>
<dbReference type="InParanoid" id="Q9RS41"/>
<dbReference type="PaxDb" id="243230-DR_2286"/>
<dbReference type="HOGENOM" id="CLU_569529_0_0_0"/>
<dbReference type="EnsemblBacteria" id="AAF11844">
    <property type="protein sequence ID" value="AAF11844"/>
    <property type="gene ID" value="DR_2286"/>
</dbReference>
<feature type="compositionally biased region" description="Basic and acidic residues" evidence="1">
    <location>
        <begin position="180"/>
        <end position="193"/>
    </location>
</feature>
<feature type="compositionally biased region" description="Polar residues" evidence="1">
    <location>
        <begin position="114"/>
        <end position="123"/>
    </location>
</feature>
<dbReference type="PIR" id="H75290">
    <property type="entry name" value="H75290"/>
</dbReference>
<dbReference type="OrthoDB" id="59236at2"/>
<dbReference type="PATRIC" id="fig|243230.17.peg.2515"/>
<feature type="region of interest" description="Disordered" evidence="1">
    <location>
        <begin position="228"/>
        <end position="258"/>
    </location>
</feature>
<accession>Q9RS41</accession>
<feature type="compositionally biased region" description="Low complexity" evidence="1">
    <location>
        <begin position="235"/>
        <end position="247"/>
    </location>
</feature>
<keyword evidence="3" id="KW-1185">Reference proteome</keyword>